<reference evidence="1 2" key="1">
    <citation type="journal article" date="2014" name="Genome Biol. Evol.">
        <title>Acetic acid bacteria genomes reveal functional traits for adaptation to life in insect guts.</title>
        <authorList>
            <person name="Chouaia B."/>
            <person name="Gaiarsa S."/>
            <person name="Crotti E."/>
            <person name="Comandatore F."/>
            <person name="Degli Esposti M."/>
            <person name="Ricci I."/>
            <person name="Alma A."/>
            <person name="Favia G."/>
            <person name="Bandi C."/>
            <person name="Daffonchio D."/>
        </authorList>
    </citation>
    <scope>NUCLEOTIDE SEQUENCE [LARGE SCALE GENOMIC DNA]</scope>
    <source>
        <strain evidence="1 2">SF2.1</strain>
    </source>
</reference>
<protein>
    <submittedName>
        <fullName evidence="1">Uncharacterized protein</fullName>
    </submittedName>
</protein>
<evidence type="ECO:0000313" key="2">
    <source>
        <dbReference type="Proteomes" id="UP000027583"/>
    </source>
</evidence>
<gene>
    <name evidence="1" type="ORF">ASAP_1560</name>
</gene>
<dbReference type="AlphaFoldDB" id="A0A060QFB4"/>
<dbReference type="EMBL" id="CBLX010000009">
    <property type="protein sequence ID" value="CDG39605.1"/>
    <property type="molecule type" value="Genomic_DNA"/>
</dbReference>
<name>A0A060QFB4_9PROT</name>
<comment type="caution">
    <text evidence="1">The sequence shown here is derived from an EMBL/GenBank/DDBJ whole genome shotgun (WGS) entry which is preliminary data.</text>
</comment>
<proteinExistence type="predicted"/>
<organism evidence="1 2">
    <name type="scientific">Asaia bogorensis</name>
    <dbReference type="NCBI Taxonomy" id="91915"/>
    <lineage>
        <taxon>Bacteria</taxon>
        <taxon>Pseudomonadati</taxon>
        <taxon>Pseudomonadota</taxon>
        <taxon>Alphaproteobacteria</taxon>
        <taxon>Acetobacterales</taxon>
        <taxon>Acetobacteraceae</taxon>
        <taxon>Asaia</taxon>
    </lineage>
</organism>
<dbReference type="Proteomes" id="UP000027583">
    <property type="component" value="Unassembled WGS sequence"/>
</dbReference>
<evidence type="ECO:0000313" key="1">
    <source>
        <dbReference type="EMBL" id="CDG39605.1"/>
    </source>
</evidence>
<accession>A0A060QFB4</accession>
<sequence length="61" mass="6610">MKEAPANWTAIAVTLPKSNALTPIPGAFATPDAAILRDDVETRYATEGKRRVMQARKKGGR</sequence>
<reference evidence="1 2" key="2">
    <citation type="journal article" date="2014" name="PLoS ONE">
        <title>Evolution of mitochondria reconstructed from the energy metabolism of living bacteria.</title>
        <authorList>
            <person name="Degli Esposti M."/>
            <person name="Chouaia B."/>
            <person name="Comandatore F."/>
            <person name="Crotti E."/>
            <person name="Sassera D."/>
            <person name="Lievens P.M."/>
            <person name="Daffonchio D."/>
            <person name="Bandi C."/>
        </authorList>
    </citation>
    <scope>NUCLEOTIDE SEQUENCE [LARGE SCALE GENOMIC DNA]</scope>
    <source>
        <strain evidence="1 2">SF2.1</strain>
    </source>
</reference>
<dbReference type="RefSeq" id="WP_023977214.1">
    <property type="nucleotide sequence ID" value="NZ_CBLX010000009.1"/>
</dbReference>